<gene>
    <name evidence="2" type="ORF">Y1Q_0007006</name>
</gene>
<proteinExistence type="predicted"/>
<sequence length="175" mass="19095">MGEQDPSGPKAKVGAETTGKAPPVIQAGTGLPTWEASQEVKEEPPEEPVQRWQVTVHKHLQDVALDMEGPGALREPLGSQEKGGWSETPGPQEELTCVPKEEPPSHQEPAASPNEAVREGQIASGFIEAMLLCKTQELLFRSEHHLLAQWALNSYHIRWKAGTCTRSTATSTDWS</sequence>
<evidence type="ECO:0000256" key="1">
    <source>
        <dbReference type="SAM" id="MobiDB-lite"/>
    </source>
</evidence>
<dbReference type="EMBL" id="AKHW03001653">
    <property type="protein sequence ID" value="KYO41258.1"/>
    <property type="molecule type" value="Genomic_DNA"/>
</dbReference>
<organism evidence="2 3">
    <name type="scientific">Alligator mississippiensis</name>
    <name type="common">American alligator</name>
    <dbReference type="NCBI Taxonomy" id="8496"/>
    <lineage>
        <taxon>Eukaryota</taxon>
        <taxon>Metazoa</taxon>
        <taxon>Chordata</taxon>
        <taxon>Craniata</taxon>
        <taxon>Vertebrata</taxon>
        <taxon>Euteleostomi</taxon>
        <taxon>Archelosauria</taxon>
        <taxon>Archosauria</taxon>
        <taxon>Crocodylia</taxon>
        <taxon>Alligatoridae</taxon>
        <taxon>Alligatorinae</taxon>
        <taxon>Alligator</taxon>
    </lineage>
</organism>
<reference evidence="2 3" key="1">
    <citation type="journal article" date="2012" name="Genome Biol.">
        <title>Sequencing three crocodilian genomes to illuminate the evolution of archosaurs and amniotes.</title>
        <authorList>
            <person name="St John J.A."/>
            <person name="Braun E.L."/>
            <person name="Isberg S.R."/>
            <person name="Miles L.G."/>
            <person name="Chong A.Y."/>
            <person name="Gongora J."/>
            <person name="Dalzell P."/>
            <person name="Moran C."/>
            <person name="Bed'hom B."/>
            <person name="Abzhanov A."/>
            <person name="Burgess S.C."/>
            <person name="Cooksey A.M."/>
            <person name="Castoe T.A."/>
            <person name="Crawford N.G."/>
            <person name="Densmore L.D."/>
            <person name="Drew J.C."/>
            <person name="Edwards S.V."/>
            <person name="Faircloth B.C."/>
            <person name="Fujita M.K."/>
            <person name="Greenwold M.J."/>
            <person name="Hoffmann F.G."/>
            <person name="Howard J.M."/>
            <person name="Iguchi T."/>
            <person name="Janes D.E."/>
            <person name="Khan S.Y."/>
            <person name="Kohno S."/>
            <person name="de Koning A.J."/>
            <person name="Lance S.L."/>
            <person name="McCarthy F.M."/>
            <person name="McCormack J.E."/>
            <person name="Merchant M.E."/>
            <person name="Peterson D.G."/>
            <person name="Pollock D.D."/>
            <person name="Pourmand N."/>
            <person name="Raney B.J."/>
            <person name="Roessler K.A."/>
            <person name="Sanford J.R."/>
            <person name="Sawyer R.H."/>
            <person name="Schmidt C.J."/>
            <person name="Triplett E.W."/>
            <person name="Tuberville T.D."/>
            <person name="Venegas-Anaya M."/>
            <person name="Howard J.T."/>
            <person name="Jarvis E.D."/>
            <person name="Guillette L.J.Jr."/>
            <person name="Glenn T.C."/>
            <person name="Green R.E."/>
            <person name="Ray D.A."/>
        </authorList>
    </citation>
    <scope>NUCLEOTIDE SEQUENCE [LARGE SCALE GENOMIC DNA]</scope>
    <source>
        <strain evidence="2">KSC_2009_1</strain>
    </source>
</reference>
<keyword evidence="3" id="KW-1185">Reference proteome</keyword>
<dbReference type="AlphaFoldDB" id="A0A151NWT5"/>
<comment type="caution">
    <text evidence="2">The sequence shown here is derived from an EMBL/GenBank/DDBJ whole genome shotgun (WGS) entry which is preliminary data.</text>
</comment>
<protein>
    <submittedName>
        <fullName evidence="2">Uncharacterized protein</fullName>
    </submittedName>
</protein>
<dbReference type="Proteomes" id="UP000050525">
    <property type="component" value="Unassembled WGS sequence"/>
</dbReference>
<name>A0A151NWT5_ALLMI</name>
<feature type="region of interest" description="Disordered" evidence="1">
    <location>
        <begin position="68"/>
        <end position="117"/>
    </location>
</feature>
<feature type="region of interest" description="Disordered" evidence="1">
    <location>
        <begin position="1"/>
        <end position="51"/>
    </location>
</feature>
<evidence type="ECO:0000313" key="3">
    <source>
        <dbReference type="Proteomes" id="UP000050525"/>
    </source>
</evidence>
<accession>A0A151NWT5</accession>
<evidence type="ECO:0000313" key="2">
    <source>
        <dbReference type="EMBL" id="KYO41258.1"/>
    </source>
</evidence>